<comment type="caution">
    <text evidence="2">The sequence shown here is derived from an EMBL/GenBank/DDBJ whole genome shotgun (WGS) entry which is preliminary data.</text>
</comment>
<keyword evidence="1" id="KW-0472">Membrane</keyword>
<dbReference type="Proteomes" id="UP001597191">
    <property type="component" value="Unassembled WGS sequence"/>
</dbReference>
<dbReference type="EMBL" id="JBHTOH010000007">
    <property type="protein sequence ID" value="MFD1410110.1"/>
    <property type="molecule type" value="Genomic_DNA"/>
</dbReference>
<evidence type="ECO:0000256" key="1">
    <source>
        <dbReference type="SAM" id="Phobius"/>
    </source>
</evidence>
<keyword evidence="3" id="KW-1185">Reference proteome</keyword>
<accession>A0ABW4BKR6</accession>
<keyword evidence="1" id="KW-1133">Transmembrane helix</keyword>
<reference evidence="3" key="1">
    <citation type="journal article" date="2019" name="Int. J. Syst. Evol. Microbiol.">
        <title>The Global Catalogue of Microorganisms (GCM) 10K type strain sequencing project: providing services to taxonomists for standard genome sequencing and annotation.</title>
        <authorList>
            <consortium name="The Broad Institute Genomics Platform"/>
            <consortium name="The Broad Institute Genome Sequencing Center for Infectious Disease"/>
            <person name="Wu L."/>
            <person name="Ma J."/>
        </authorList>
    </citation>
    <scope>NUCLEOTIDE SEQUENCE [LARGE SCALE GENOMIC DNA]</scope>
    <source>
        <strain evidence="3">CCM 8937</strain>
    </source>
</reference>
<keyword evidence="1" id="KW-0812">Transmembrane</keyword>
<evidence type="ECO:0000313" key="2">
    <source>
        <dbReference type="EMBL" id="MFD1410110.1"/>
    </source>
</evidence>
<protein>
    <submittedName>
        <fullName evidence="2">Uncharacterized protein</fullName>
    </submittedName>
</protein>
<name>A0ABW4BKR6_9LACO</name>
<feature type="transmembrane region" description="Helical" evidence="1">
    <location>
        <begin position="20"/>
        <end position="44"/>
    </location>
</feature>
<evidence type="ECO:0000313" key="3">
    <source>
        <dbReference type="Proteomes" id="UP001597191"/>
    </source>
</evidence>
<sequence>MNRDTSPFAEVSLFFEDNGYPFLFLSTFSGIQIVIKIIMIAAASTIRLLGMQKIMIKQRIARIDLIIFSLVTARLIICASFIFYMLSLAPLQRLHHKVYRIVT</sequence>
<organism evidence="2 3">
    <name type="scientific">Lapidilactobacillus gannanensis</name>
    <dbReference type="NCBI Taxonomy" id="2486002"/>
    <lineage>
        <taxon>Bacteria</taxon>
        <taxon>Bacillati</taxon>
        <taxon>Bacillota</taxon>
        <taxon>Bacilli</taxon>
        <taxon>Lactobacillales</taxon>
        <taxon>Lactobacillaceae</taxon>
        <taxon>Lapidilactobacillus</taxon>
    </lineage>
</organism>
<proteinExistence type="predicted"/>
<feature type="transmembrane region" description="Helical" evidence="1">
    <location>
        <begin position="65"/>
        <end position="86"/>
    </location>
</feature>
<gene>
    <name evidence="2" type="ORF">ACFQ4R_00490</name>
</gene>
<dbReference type="RefSeq" id="WP_125650968.1">
    <property type="nucleotide sequence ID" value="NZ_JBHTOH010000007.1"/>
</dbReference>